<keyword evidence="1" id="KW-0812">Transmembrane</keyword>
<keyword evidence="3" id="KW-1185">Reference proteome</keyword>
<evidence type="ECO:0000256" key="1">
    <source>
        <dbReference type="SAM" id="Phobius"/>
    </source>
</evidence>
<dbReference type="Proteomes" id="UP000746595">
    <property type="component" value="Unassembled WGS sequence"/>
</dbReference>
<keyword evidence="1" id="KW-0472">Membrane</keyword>
<gene>
    <name evidence="2" type="ORF">HED64_01225</name>
</gene>
<name>A0ABX1G141_9MICC</name>
<evidence type="ECO:0000313" key="3">
    <source>
        <dbReference type="Proteomes" id="UP000746595"/>
    </source>
</evidence>
<feature type="transmembrane region" description="Helical" evidence="1">
    <location>
        <begin position="29"/>
        <end position="50"/>
    </location>
</feature>
<reference evidence="2 3" key="1">
    <citation type="submission" date="2020-04" db="EMBL/GenBank/DDBJ databases">
        <title>Paeniglutamicibacter sp. ANT13_2, a novel actinomycete isolated from sediment in Antarctica.</title>
        <authorList>
            <person name="Sakdapetsiri C."/>
            <person name="Pinyakong O."/>
        </authorList>
    </citation>
    <scope>NUCLEOTIDE SEQUENCE [LARGE SCALE GENOMIC DNA]</scope>
    <source>
        <strain evidence="2 3">ANT13_2</strain>
    </source>
</reference>
<feature type="transmembrane region" description="Helical" evidence="1">
    <location>
        <begin position="116"/>
        <end position="142"/>
    </location>
</feature>
<evidence type="ECO:0000313" key="2">
    <source>
        <dbReference type="EMBL" id="NKG19325.1"/>
    </source>
</evidence>
<accession>A0ABX1G141</accession>
<keyword evidence="1" id="KW-1133">Transmembrane helix</keyword>
<protein>
    <submittedName>
        <fullName evidence="2">Uncharacterized protein</fullName>
    </submittedName>
</protein>
<dbReference type="RefSeq" id="WP_168150308.1">
    <property type="nucleotide sequence ID" value="NZ_JAAWVT010000001.1"/>
</dbReference>
<sequence>MSTHLTAATWSTVRMASETRVTRLPRAMVFVRLLAVLAALMSVLHLWLLLLFPHGLWVGTLFGIMVLICLKCAHRVWDHPVALTQLLVMSALMAITHTFMALGVHDHHHGSGGVAAAGSGAAAMLGVAAAELVLVMLCSLGLRISRASKASTDYSPR</sequence>
<dbReference type="EMBL" id="JAAWVT010000001">
    <property type="protein sequence ID" value="NKG19325.1"/>
    <property type="molecule type" value="Genomic_DNA"/>
</dbReference>
<feature type="transmembrane region" description="Helical" evidence="1">
    <location>
        <begin position="56"/>
        <end position="74"/>
    </location>
</feature>
<proteinExistence type="predicted"/>
<organism evidence="2 3">
    <name type="scientific">Paeniglutamicibacter terrestris</name>
    <dbReference type="NCBI Taxonomy" id="2723403"/>
    <lineage>
        <taxon>Bacteria</taxon>
        <taxon>Bacillati</taxon>
        <taxon>Actinomycetota</taxon>
        <taxon>Actinomycetes</taxon>
        <taxon>Micrococcales</taxon>
        <taxon>Micrococcaceae</taxon>
        <taxon>Paeniglutamicibacter</taxon>
    </lineage>
</organism>
<comment type="caution">
    <text evidence="2">The sequence shown here is derived from an EMBL/GenBank/DDBJ whole genome shotgun (WGS) entry which is preliminary data.</text>
</comment>
<feature type="transmembrane region" description="Helical" evidence="1">
    <location>
        <begin position="86"/>
        <end position="104"/>
    </location>
</feature>